<proteinExistence type="predicted"/>
<dbReference type="AlphaFoldDB" id="A0A4Y2I251"/>
<evidence type="ECO:0000313" key="1">
    <source>
        <dbReference type="EMBL" id="GBM71522.1"/>
    </source>
</evidence>
<dbReference type="EMBL" id="BGPR01002318">
    <property type="protein sequence ID" value="GBM71522.1"/>
    <property type="molecule type" value="Genomic_DNA"/>
</dbReference>
<comment type="caution">
    <text evidence="1">The sequence shown here is derived from an EMBL/GenBank/DDBJ whole genome shotgun (WGS) entry which is preliminary data.</text>
</comment>
<protein>
    <submittedName>
        <fullName evidence="1">Uncharacterized protein</fullName>
    </submittedName>
</protein>
<evidence type="ECO:0000313" key="2">
    <source>
        <dbReference type="Proteomes" id="UP000499080"/>
    </source>
</evidence>
<reference evidence="1 2" key="1">
    <citation type="journal article" date="2019" name="Sci. Rep.">
        <title>Orb-weaving spider Araneus ventricosus genome elucidates the spidroin gene catalogue.</title>
        <authorList>
            <person name="Kono N."/>
            <person name="Nakamura H."/>
            <person name="Ohtoshi R."/>
            <person name="Moran D.A.P."/>
            <person name="Shinohara A."/>
            <person name="Yoshida Y."/>
            <person name="Fujiwara M."/>
            <person name="Mori M."/>
            <person name="Tomita M."/>
            <person name="Arakawa K."/>
        </authorList>
    </citation>
    <scope>NUCLEOTIDE SEQUENCE [LARGE SCALE GENOMIC DNA]</scope>
</reference>
<gene>
    <name evidence="1" type="ORF">AVEN_266887_1</name>
</gene>
<organism evidence="1 2">
    <name type="scientific">Araneus ventricosus</name>
    <name type="common">Orbweaver spider</name>
    <name type="synonym">Epeira ventricosa</name>
    <dbReference type="NCBI Taxonomy" id="182803"/>
    <lineage>
        <taxon>Eukaryota</taxon>
        <taxon>Metazoa</taxon>
        <taxon>Ecdysozoa</taxon>
        <taxon>Arthropoda</taxon>
        <taxon>Chelicerata</taxon>
        <taxon>Arachnida</taxon>
        <taxon>Araneae</taxon>
        <taxon>Araneomorphae</taxon>
        <taxon>Entelegynae</taxon>
        <taxon>Araneoidea</taxon>
        <taxon>Araneidae</taxon>
        <taxon>Araneus</taxon>
    </lineage>
</organism>
<sequence>MDLPNCDSRVVLEGPPALMDFDECVTDLEICQFLTGAAKSIAFYQSISEAISLLVKDKKSTARPALLNNDKEAREKIALLQKQMSSIGFCPTVNCAIHTSNNARFNSKRSLSESEEELI</sequence>
<keyword evidence="2" id="KW-1185">Reference proteome</keyword>
<name>A0A4Y2I251_ARAVE</name>
<accession>A0A4Y2I251</accession>
<dbReference type="Proteomes" id="UP000499080">
    <property type="component" value="Unassembled WGS sequence"/>
</dbReference>